<gene>
    <name evidence="1" type="ORF">FSB_LOCUS59113</name>
</gene>
<proteinExistence type="predicted"/>
<reference evidence="1" key="1">
    <citation type="submission" date="2018-02" db="EMBL/GenBank/DDBJ databases">
        <authorList>
            <person name="Cohen D.B."/>
            <person name="Kent A.D."/>
        </authorList>
    </citation>
    <scope>NUCLEOTIDE SEQUENCE</scope>
</reference>
<accession>A0A2N9J4H5</accession>
<protein>
    <submittedName>
        <fullName evidence="1">Uncharacterized protein</fullName>
    </submittedName>
</protein>
<sequence length="69" mass="7467">MGFSPPFMGSFPLIVVSSPPYMEFAGSLGVLRLFEDRGSESLMISPPYLSTQPSTRLKIVSLVCPLAIC</sequence>
<dbReference type="AlphaFoldDB" id="A0A2N9J4H5"/>
<organism evidence="1">
    <name type="scientific">Fagus sylvatica</name>
    <name type="common">Beechnut</name>
    <dbReference type="NCBI Taxonomy" id="28930"/>
    <lineage>
        <taxon>Eukaryota</taxon>
        <taxon>Viridiplantae</taxon>
        <taxon>Streptophyta</taxon>
        <taxon>Embryophyta</taxon>
        <taxon>Tracheophyta</taxon>
        <taxon>Spermatophyta</taxon>
        <taxon>Magnoliopsida</taxon>
        <taxon>eudicotyledons</taxon>
        <taxon>Gunneridae</taxon>
        <taxon>Pentapetalae</taxon>
        <taxon>rosids</taxon>
        <taxon>fabids</taxon>
        <taxon>Fagales</taxon>
        <taxon>Fagaceae</taxon>
        <taxon>Fagus</taxon>
    </lineage>
</organism>
<evidence type="ECO:0000313" key="1">
    <source>
        <dbReference type="EMBL" id="SPD31231.1"/>
    </source>
</evidence>
<name>A0A2N9J4H5_FAGSY</name>
<dbReference type="EMBL" id="OIVN01006350">
    <property type="protein sequence ID" value="SPD31231.1"/>
    <property type="molecule type" value="Genomic_DNA"/>
</dbReference>